<sequence length="78" mass="9327">MIALWYANCLMTGVRGKKCALSYRQQQAAASLIGRLMWDRRRAEKEDKSEMSIVEVLPREEEIKKRERRQKRNKEKET</sequence>
<dbReference type="EMBL" id="UYRU01064986">
    <property type="protein sequence ID" value="VDN16197.1"/>
    <property type="molecule type" value="Genomic_DNA"/>
</dbReference>
<accession>A0A3P7LX73</accession>
<protein>
    <submittedName>
        <fullName evidence="1">Uncharacterized protein</fullName>
    </submittedName>
</protein>
<keyword evidence="2" id="KW-1185">Reference proteome</keyword>
<dbReference type="Proteomes" id="UP000281553">
    <property type="component" value="Unassembled WGS sequence"/>
</dbReference>
<evidence type="ECO:0000313" key="2">
    <source>
        <dbReference type="Proteomes" id="UP000281553"/>
    </source>
</evidence>
<dbReference type="AlphaFoldDB" id="A0A3P7LX73"/>
<gene>
    <name evidence="1" type="ORF">DILT_LOCUS12028</name>
</gene>
<proteinExistence type="predicted"/>
<reference evidence="1 2" key="1">
    <citation type="submission" date="2018-11" db="EMBL/GenBank/DDBJ databases">
        <authorList>
            <consortium name="Pathogen Informatics"/>
        </authorList>
    </citation>
    <scope>NUCLEOTIDE SEQUENCE [LARGE SCALE GENOMIC DNA]</scope>
</reference>
<evidence type="ECO:0000313" key="1">
    <source>
        <dbReference type="EMBL" id="VDN16197.1"/>
    </source>
</evidence>
<name>A0A3P7LX73_DIBLA</name>
<organism evidence="1 2">
    <name type="scientific">Dibothriocephalus latus</name>
    <name type="common">Fish tapeworm</name>
    <name type="synonym">Diphyllobothrium latum</name>
    <dbReference type="NCBI Taxonomy" id="60516"/>
    <lineage>
        <taxon>Eukaryota</taxon>
        <taxon>Metazoa</taxon>
        <taxon>Spiralia</taxon>
        <taxon>Lophotrochozoa</taxon>
        <taxon>Platyhelminthes</taxon>
        <taxon>Cestoda</taxon>
        <taxon>Eucestoda</taxon>
        <taxon>Diphyllobothriidea</taxon>
        <taxon>Diphyllobothriidae</taxon>
        <taxon>Dibothriocephalus</taxon>
    </lineage>
</organism>